<dbReference type="Gene3D" id="3.40.50.740">
    <property type="match status" value="1"/>
</dbReference>
<sequence>MTKYWRSLDEFNNPAEFKQNEIKLELDAKRATMKKASGSSRRDFLKTFGFSVATAAVVASCKRPVNKAIPYLVKPEEVTPGMANYYASSYFEANEYCSVLVKVRDGRPIKIEGNDLSSISQKGTSARVQASVLDLYDDARFKTPQKKGKATNWEEVDSYITKKLEQLNNDNKKVVLLTSTIISPTTKKVIGSFQEKFPNVEWVQYDSVSASGMLQANQQSFGAALIPDYRFERAKVIASFGADFLGTWLSSTEYTKGYAAGRKVLDKGDEMSRHYQFESGMTLTGSNADVRVPIKPSEEKTILKALYYQLMQAKGFVTIAAPGSPVDIKGLADDLLANEGKSMVISGSNDVTIHLIVNAINNLLGNYSSTILLDRPLHTHQAIDADFEKLISELKNKEVAGLLCWGVNPVYNHPNGEEIENLISGTELSVSFSDRKDETTAASYWVCPAPHYLEAWNDAEPKKEFSAWCNLPSQNFSIADRYRKHC</sequence>
<protein>
    <submittedName>
        <fullName evidence="1">TAT-variant-translocated molybdopterin oxidoreductase</fullName>
    </submittedName>
</protein>
<dbReference type="InterPro" id="IPR030948">
    <property type="entry name" value="TAT_var_transloc_signal_dom"/>
</dbReference>
<dbReference type="AlphaFoldDB" id="A0A6C0R9F4"/>
<proteinExistence type="predicted"/>
<dbReference type="PANTHER" id="PTHR42783">
    <property type="entry name" value="GLUTAMATE SYNTHASE [NADPH] SMALL CHAIN"/>
    <property type="match status" value="1"/>
</dbReference>
<dbReference type="KEGG" id="drc:G0Q07_04165"/>
<dbReference type="SUPFAM" id="SSF53706">
    <property type="entry name" value="Formate dehydrogenase/DMSO reductase, domains 1-3"/>
    <property type="match status" value="1"/>
</dbReference>
<dbReference type="NCBIfam" id="TIGR04519">
    <property type="entry name" value="MoCo_extend_TAT"/>
    <property type="match status" value="1"/>
</dbReference>
<dbReference type="RefSeq" id="WP_163344909.1">
    <property type="nucleotide sequence ID" value="NZ_CP048409.1"/>
</dbReference>
<accession>A0A6C0R9F4</accession>
<dbReference type="EMBL" id="CP048409">
    <property type="protein sequence ID" value="QIA06980.1"/>
    <property type="molecule type" value="Genomic_DNA"/>
</dbReference>
<evidence type="ECO:0000313" key="1">
    <source>
        <dbReference type="EMBL" id="QIA06980.1"/>
    </source>
</evidence>
<gene>
    <name evidence="1" type="ORF">G0Q07_04165</name>
</gene>
<dbReference type="PANTHER" id="PTHR42783:SF3">
    <property type="entry name" value="GLUTAMATE SYNTHASE [NADPH] SMALL CHAIN-RELATED"/>
    <property type="match status" value="1"/>
</dbReference>
<dbReference type="Proteomes" id="UP000474630">
    <property type="component" value="Chromosome"/>
</dbReference>
<dbReference type="Gene3D" id="3.30.2070.10">
    <property type="entry name" value="Formate dehydrogenase/DMSO reductase"/>
    <property type="match status" value="1"/>
</dbReference>
<name>A0A6C0R9F4_9BACT</name>
<keyword evidence="2" id="KW-1185">Reference proteome</keyword>
<reference evidence="1 2" key="1">
    <citation type="submission" date="2020-02" db="EMBL/GenBank/DDBJ databases">
        <title>Genome sequencing for Draconibacterium sp. strain M1.</title>
        <authorList>
            <person name="Park S.-J."/>
        </authorList>
    </citation>
    <scope>NUCLEOTIDE SEQUENCE [LARGE SCALE GENOMIC DNA]</scope>
    <source>
        <strain evidence="1 2">M1</strain>
    </source>
</reference>
<organism evidence="1 2">
    <name type="scientific">Draconibacterium halophilum</name>
    <dbReference type="NCBI Taxonomy" id="2706887"/>
    <lineage>
        <taxon>Bacteria</taxon>
        <taxon>Pseudomonadati</taxon>
        <taxon>Bacteroidota</taxon>
        <taxon>Bacteroidia</taxon>
        <taxon>Marinilabiliales</taxon>
        <taxon>Prolixibacteraceae</taxon>
        <taxon>Draconibacterium</taxon>
    </lineage>
</organism>
<evidence type="ECO:0000313" key="2">
    <source>
        <dbReference type="Proteomes" id="UP000474630"/>
    </source>
</evidence>
<dbReference type="Gene3D" id="3.30.200.210">
    <property type="match status" value="1"/>
</dbReference>